<sequence>MNRRTDQAGMITEVADRRPECNQSPTTATLLQRIDRRLICERRRSTRTHAYRSNDASSVAPLLASRNCGRRPSRRRSTRRFCLAVCLPLIPFRNDSTHRR</sequence>
<feature type="region of interest" description="Disordered" evidence="1">
    <location>
        <begin position="1"/>
        <end position="24"/>
    </location>
</feature>
<keyword evidence="2" id="KW-1185">Reference proteome</keyword>
<evidence type="ECO:0000256" key="1">
    <source>
        <dbReference type="SAM" id="MobiDB-lite"/>
    </source>
</evidence>
<organism evidence="2 3">
    <name type="scientific">Plectus sambesii</name>
    <dbReference type="NCBI Taxonomy" id="2011161"/>
    <lineage>
        <taxon>Eukaryota</taxon>
        <taxon>Metazoa</taxon>
        <taxon>Ecdysozoa</taxon>
        <taxon>Nematoda</taxon>
        <taxon>Chromadorea</taxon>
        <taxon>Plectida</taxon>
        <taxon>Plectina</taxon>
        <taxon>Plectoidea</taxon>
        <taxon>Plectidae</taxon>
        <taxon>Plectus</taxon>
    </lineage>
</organism>
<evidence type="ECO:0000313" key="2">
    <source>
        <dbReference type="Proteomes" id="UP000887566"/>
    </source>
</evidence>
<proteinExistence type="predicted"/>
<accession>A0A914UVU6</accession>
<protein>
    <submittedName>
        <fullName evidence="3">Uncharacterized protein</fullName>
    </submittedName>
</protein>
<reference evidence="3" key="1">
    <citation type="submission" date="2022-11" db="UniProtKB">
        <authorList>
            <consortium name="WormBaseParasite"/>
        </authorList>
    </citation>
    <scope>IDENTIFICATION</scope>
</reference>
<dbReference type="WBParaSite" id="PSAMB.scaffold12size138133.g200.t1">
    <property type="protein sequence ID" value="PSAMB.scaffold12size138133.g200.t1"/>
    <property type="gene ID" value="PSAMB.scaffold12size138133.g200"/>
</dbReference>
<dbReference type="Proteomes" id="UP000887566">
    <property type="component" value="Unplaced"/>
</dbReference>
<name>A0A914UVU6_9BILA</name>
<evidence type="ECO:0000313" key="3">
    <source>
        <dbReference type="WBParaSite" id="PSAMB.scaffold12size138133.g200.t1"/>
    </source>
</evidence>
<dbReference type="AlphaFoldDB" id="A0A914UVU6"/>